<name>A0ABY4R593_9GAMM</name>
<protein>
    <recommendedName>
        <fullName evidence="1">Bro-N domain-containing protein</fullName>
    </recommendedName>
</protein>
<evidence type="ECO:0000313" key="3">
    <source>
        <dbReference type="Proteomes" id="UP001056635"/>
    </source>
</evidence>
<organism evidence="2 3">
    <name type="scientific">Mixta hanseatica</name>
    <dbReference type="NCBI Taxonomy" id="2872648"/>
    <lineage>
        <taxon>Bacteria</taxon>
        <taxon>Pseudomonadati</taxon>
        <taxon>Pseudomonadota</taxon>
        <taxon>Gammaproteobacteria</taxon>
        <taxon>Enterobacterales</taxon>
        <taxon>Erwiniaceae</taxon>
        <taxon>Mixta</taxon>
    </lineage>
</organism>
<feature type="domain" description="Bro-N" evidence="1">
    <location>
        <begin position="2"/>
        <end position="106"/>
    </location>
</feature>
<dbReference type="Proteomes" id="UP001056635">
    <property type="component" value="Chromosome"/>
</dbReference>
<reference evidence="2" key="1">
    <citation type="submission" date="2021-09" db="EMBL/GenBank/DDBJ databases">
        <title>First case of bloodstream infection caused by Mixta hanseatica sp. nov., a member of the Erwiniaceae family.</title>
        <authorList>
            <person name="Both A."/>
            <person name="Huang J."/>
            <person name="Wenzel P."/>
            <person name="Aepfelbacher M."/>
            <person name="Rohde H."/>
            <person name="Christner M."/>
            <person name="Hentschke M."/>
        </authorList>
    </citation>
    <scope>NUCLEOTIDE SEQUENCE</scope>
    <source>
        <strain evidence="2">X22927</strain>
    </source>
</reference>
<dbReference type="SMART" id="SM01040">
    <property type="entry name" value="Bro-N"/>
    <property type="match status" value="1"/>
</dbReference>
<proteinExistence type="predicted"/>
<keyword evidence="3" id="KW-1185">Reference proteome</keyword>
<dbReference type="PANTHER" id="PTHR36180">
    <property type="entry name" value="DNA-BINDING PROTEIN-RELATED-RELATED"/>
    <property type="match status" value="1"/>
</dbReference>
<dbReference type="PANTHER" id="PTHR36180:SF2">
    <property type="entry name" value="BRO FAMILY PROTEIN"/>
    <property type="match status" value="1"/>
</dbReference>
<accession>A0ABY4R593</accession>
<dbReference type="PROSITE" id="PS51750">
    <property type="entry name" value="BRO_N"/>
    <property type="match status" value="1"/>
</dbReference>
<dbReference type="RefSeq" id="WP_249891312.1">
    <property type="nucleotide sequence ID" value="NZ_CP082904.1"/>
</dbReference>
<evidence type="ECO:0000313" key="2">
    <source>
        <dbReference type="EMBL" id="UQY42657.1"/>
    </source>
</evidence>
<dbReference type="EMBL" id="CP082904">
    <property type="protein sequence ID" value="UQY42657.1"/>
    <property type="molecule type" value="Genomic_DNA"/>
</dbReference>
<evidence type="ECO:0000259" key="1">
    <source>
        <dbReference type="PROSITE" id="PS51750"/>
    </source>
</evidence>
<dbReference type="Pfam" id="PF02498">
    <property type="entry name" value="Bro-N"/>
    <property type="match status" value="1"/>
</dbReference>
<dbReference type="InterPro" id="IPR003497">
    <property type="entry name" value="BRO_N_domain"/>
</dbReference>
<sequence>MNTSIATHIFNQTNASVRTVQQGDDVLFIAKDVAEALGYARPDQAVANHCRKVNTYPLKTGGQVRHVQAIPESDVYRLIMRSKLPAAEAFEDWVVEQVLPSLRKHGGYINGQETLSTEEQRLLAQSAEALARLAPLKLALLLSEKRSKADEERLHKVLLTSCMSSVMAGDEQSATLTSAVQALHQEGLLEHAKKRVSVGNLVATKSAPEDILRALLASKRGHR</sequence>
<gene>
    <name evidence="2" type="ORF">K6958_11940</name>
</gene>